<reference evidence="1 2" key="1">
    <citation type="submission" date="2017-04" db="EMBL/GenBank/DDBJ databases">
        <title>Draft genome of the yeast Clavispora lusitaniae type strain CBS 6936.</title>
        <authorList>
            <person name="Durrens P."/>
            <person name="Klopp C."/>
            <person name="Biteau N."/>
            <person name="Fitton-Ouhabi V."/>
            <person name="Dementhon K."/>
            <person name="Accoceberry I."/>
            <person name="Sherman D.J."/>
            <person name="Noel T."/>
        </authorList>
    </citation>
    <scope>NUCLEOTIDE SEQUENCE [LARGE SCALE GENOMIC DNA]</scope>
    <source>
        <strain evidence="1 2">CBS 6936</strain>
    </source>
</reference>
<gene>
    <name evidence="1" type="ORF">A9F13_17g00770</name>
</gene>
<evidence type="ECO:0000313" key="2">
    <source>
        <dbReference type="Proteomes" id="UP000195602"/>
    </source>
</evidence>
<dbReference type="KEGG" id="clus:A9F13_17g00770"/>
<name>A0AA91T0C1_CLALS</name>
<protein>
    <submittedName>
        <fullName evidence="1">Uncharacterized protein</fullName>
    </submittedName>
</protein>
<evidence type="ECO:0000313" key="1">
    <source>
        <dbReference type="EMBL" id="OVF06860.1"/>
    </source>
</evidence>
<dbReference type="AlphaFoldDB" id="A0AA91T0C1"/>
<sequence length="65" mass="7343">MFDGSQEAVLKDKTSLNILAAARYSNLMHSIYSYYNQVHATRVQKKVSVPGVYREEHDGQGRGQV</sequence>
<accession>A0AA91T0C1</accession>
<dbReference type="Proteomes" id="UP000195602">
    <property type="component" value="Unassembled WGS sequence"/>
</dbReference>
<dbReference type="EMBL" id="LYUB02000017">
    <property type="protein sequence ID" value="OVF06860.1"/>
    <property type="molecule type" value="Genomic_DNA"/>
</dbReference>
<proteinExistence type="predicted"/>
<comment type="caution">
    <text evidence="1">The sequence shown here is derived from an EMBL/GenBank/DDBJ whole genome shotgun (WGS) entry which is preliminary data.</text>
</comment>
<organism evidence="1 2">
    <name type="scientific">Clavispora lusitaniae</name>
    <name type="common">Candida lusitaniae</name>
    <dbReference type="NCBI Taxonomy" id="36911"/>
    <lineage>
        <taxon>Eukaryota</taxon>
        <taxon>Fungi</taxon>
        <taxon>Dikarya</taxon>
        <taxon>Ascomycota</taxon>
        <taxon>Saccharomycotina</taxon>
        <taxon>Pichiomycetes</taxon>
        <taxon>Metschnikowiaceae</taxon>
        <taxon>Clavispora</taxon>
    </lineage>
</organism>